<reference evidence="1" key="1">
    <citation type="journal article" date="2015" name="Nature">
        <title>Complex archaea that bridge the gap between prokaryotes and eukaryotes.</title>
        <authorList>
            <person name="Spang A."/>
            <person name="Saw J.H."/>
            <person name="Jorgensen S.L."/>
            <person name="Zaremba-Niedzwiedzka K."/>
            <person name="Martijn J."/>
            <person name="Lind A.E."/>
            <person name="van Eijk R."/>
            <person name="Schleper C."/>
            <person name="Guy L."/>
            <person name="Ettema T.J."/>
        </authorList>
    </citation>
    <scope>NUCLEOTIDE SEQUENCE</scope>
</reference>
<dbReference type="AlphaFoldDB" id="A0A0F9E5X0"/>
<proteinExistence type="predicted"/>
<feature type="non-terminal residue" evidence="1">
    <location>
        <position position="297"/>
    </location>
</feature>
<name>A0A0F9E5X0_9ZZZZ</name>
<evidence type="ECO:0000313" key="1">
    <source>
        <dbReference type="EMBL" id="KKL25251.1"/>
    </source>
</evidence>
<gene>
    <name evidence="1" type="ORF">LCGC14_2407180</name>
</gene>
<organism evidence="1">
    <name type="scientific">marine sediment metagenome</name>
    <dbReference type="NCBI Taxonomy" id="412755"/>
    <lineage>
        <taxon>unclassified sequences</taxon>
        <taxon>metagenomes</taxon>
        <taxon>ecological metagenomes</taxon>
    </lineage>
</organism>
<dbReference type="EMBL" id="LAZR01036288">
    <property type="protein sequence ID" value="KKL25251.1"/>
    <property type="molecule type" value="Genomic_DNA"/>
</dbReference>
<protein>
    <submittedName>
        <fullName evidence="1">Uncharacterized protein</fullName>
    </submittedName>
</protein>
<accession>A0A0F9E5X0</accession>
<sequence length="297" mass="32303">MPQYLWSEKGRSKRDLLTTMPEEERRRRFTKTIRSPYWSAAARQYNVGAARAGVGAESFRSPAQMAGQAWGIEPFQTPLQRETTKSDIFAQRRRPTEESAMAAAKLRGTTSPLDIAEKQSASQIATEALARTGTEQTQRFAAETQPTTLAKGRVDLLSSSLEESIAGLDAHIANLQAGFATAQTGGATPEDLQNYTQQIAAAQTERQRLSQQIAGAGQLGQMPEQPLPQGQPQGFQFEAQPQQAGSRLNFLAGQADRAGQEADIIMANTGLSNMTEMLAGLEGLKPWDEGAIFTMQE</sequence>
<comment type="caution">
    <text evidence="1">The sequence shown here is derived from an EMBL/GenBank/DDBJ whole genome shotgun (WGS) entry which is preliminary data.</text>
</comment>